<name>A0ABD1EX57_HYPHA</name>
<dbReference type="EMBL" id="JBDJPC010000004">
    <property type="protein sequence ID" value="KAL1505628.1"/>
    <property type="molecule type" value="Genomic_DNA"/>
</dbReference>
<proteinExistence type="predicted"/>
<dbReference type="SUPFAM" id="SSF56112">
    <property type="entry name" value="Protein kinase-like (PK-like)"/>
    <property type="match status" value="1"/>
</dbReference>
<dbReference type="AlphaFoldDB" id="A0ABD1EX57"/>
<reference evidence="2 3" key="1">
    <citation type="submission" date="2024-05" db="EMBL/GenBank/DDBJ databases">
        <title>Genetic variation in Jamaican populations of the coffee berry borer (Hypothenemus hampei).</title>
        <authorList>
            <person name="Errbii M."/>
            <person name="Myrie A."/>
        </authorList>
    </citation>
    <scope>NUCLEOTIDE SEQUENCE [LARGE SCALE GENOMIC DNA]</scope>
    <source>
        <strain evidence="2">JA-Hopewell-2020-01-JO</strain>
        <tissue evidence="2">Whole body</tissue>
    </source>
</reference>
<gene>
    <name evidence="2" type="ORF">ABEB36_005149</name>
</gene>
<dbReference type="Pfam" id="PF02958">
    <property type="entry name" value="EcKL"/>
    <property type="match status" value="1"/>
</dbReference>
<dbReference type="InterPro" id="IPR015897">
    <property type="entry name" value="CHK_kinase-like"/>
</dbReference>
<protein>
    <recommendedName>
        <fullName evidence="1">CHK kinase-like domain-containing protein</fullName>
    </recommendedName>
</protein>
<evidence type="ECO:0000313" key="2">
    <source>
        <dbReference type="EMBL" id="KAL1505628.1"/>
    </source>
</evidence>
<dbReference type="InterPro" id="IPR011009">
    <property type="entry name" value="Kinase-like_dom_sf"/>
</dbReference>
<dbReference type="PANTHER" id="PTHR11012:SF55">
    <property type="entry name" value="BHLH DOMAIN-CONTAINING PROTEIN"/>
    <property type="match status" value="1"/>
</dbReference>
<organism evidence="2 3">
    <name type="scientific">Hypothenemus hampei</name>
    <name type="common">Coffee berry borer</name>
    <dbReference type="NCBI Taxonomy" id="57062"/>
    <lineage>
        <taxon>Eukaryota</taxon>
        <taxon>Metazoa</taxon>
        <taxon>Ecdysozoa</taxon>
        <taxon>Arthropoda</taxon>
        <taxon>Hexapoda</taxon>
        <taxon>Insecta</taxon>
        <taxon>Pterygota</taxon>
        <taxon>Neoptera</taxon>
        <taxon>Endopterygota</taxon>
        <taxon>Coleoptera</taxon>
        <taxon>Polyphaga</taxon>
        <taxon>Cucujiformia</taxon>
        <taxon>Curculionidae</taxon>
        <taxon>Scolytinae</taxon>
        <taxon>Hypothenemus</taxon>
    </lineage>
</organism>
<evidence type="ECO:0000259" key="1">
    <source>
        <dbReference type="SMART" id="SM00587"/>
    </source>
</evidence>
<dbReference type="SMART" id="SM00587">
    <property type="entry name" value="CHK"/>
    <property type="match status" value="1"/>
</dbReference>
<keyword evidence="3" id="KW-1185">Reference proteome</keyword>
<feature type="domain" description="CHK kinase-like" evidence="1">
    <location>
        <begin position="127"/>
        <end position="324"/>
    </location>
</feature>
<accession>A0ABD1EX57</accession>
<dbReference type="Proteomes" id="UP001566132">
    <property type="component" value="Unassembled WGS sequence"/>
</dbReference>
<sequence>MSLPTIDYSIKDIENLVAQTIDGNIKNIEMTRLTAPGENYLSIVLKVDFLVEKNGKFSTINAVAKRLPMGNVANEFHKFAMRSEILWYSELLPVLIEFGNEFGIDTSYFPKYLGSRLGNGKDEEPILLLQNLIPEGYRNVDRLVGFDLETTKAILRSLAAFHALPIIMKFKKPESFKIVKDFLDKNSPIALKPPPPPVENEKPIIDQAMQIMFDKIFAIPSCQKYRLNIEKVSKNIPMRFVSSGTEPWKTIGHSDFWINNLMIKSENVKDPMVKIVDFQLSNYTSYASDVIFFLLTSVRDDVQRQSLDELFKYYYDQLTTITSKANVPELKLSYSTYLEEIKTLAPSEKIRHALFFCNTIFEKKGNVPDVLTGEGNMDQHMKYMVEHMNERQKEKMSLIIELSVEKGWI</sequence>
<dbReference type="Gene3D" id="3.90.1200.10">
    <property type="match status" value="1"/>
</dbReference>
<dbReference type="PANTHER" id="PTHR11012">
    <property type="entry name" value="PROTEIN KINASE-LIKE DOMAIN-CONTAINING"/>
    <property type="match status" value="1"/>
</dbReference>
<evidence type="ECO:0000313" key="3">
    <source>
        <dbReference type="Proteomes" id="UP001566132"/>
    </source>
</evidence>
<comment type="caution">
    <text evidence="2">The sequence shown here is derived from an EMBL/GenBank/DDBJ whole genome shotgun (WGS) entry which is preliminary data.</text>
</comment>
<dbReference type="InterPro" id="IPR004119">
    <property type="entry name" value="EcKL"/>
</dbReference>